<reference evidence="1 2" key="2">
    <citation type="submission" date="2008-08" db="EMBL/GenBank/DDBJ databases">
        <authorList>
            <person name="Fulton L."/>
            <person name="Clifton S."/>
            <person name="Fulton B."/>
            <person name="Xu J."/>
            <person name="Minx P."/>
            <person name="Pepin K.H."/>
            <person name="Johnson M."/>
            <person name="Thiruvilangam P."/>
            <person name="Bhonagiri V."/>
            <person name="Nash W.E."/>
            <person name="Mardis E.R."/>
            <person name="Wilson R.K."/>
        </authorList>
    </citation>
    <scope>NUCLEOTIDE SEQUENCE [LARGE SCALE GENOMIC DNA]</scope>
    <source>
        <strain evidence="2">DSM 17135 / JCM 12973 / M2</strain>
    </source>
</reference>
<sequence length="49" mass="6129">MVNITYFSVFFLAFYQEKERKRKNKTNRWEYCLPEKRGNMVREPSFDKC</sequence>
<name>B5D1J9_PHOPM</name>
<organism evidence="1 2">
    <name type="scientific">Phocaeicola plebeius (strain DSM 17135 / JCM 12973 / CCUG 54634 / M2)</name>
    <name type="common">Bacteroides plebeius</name>
    <dbReference type="NCBI Taxonomy" id="484018"/>
    <lineage>
        <taxon>Bacteria</taxon>
        <taxon>Pseudomonadati</taxon>
        <taxon>Bacteroidota</taxon>
        <taxon>Bacteroidia</taxon>
        <taxon>Bacteroidales</taxon>
        <taxon>Bacteroidaceae</taxon>
        <taxon>Phocaeicola</taxon>
    </lineage>
</organism>
<accession>B5D1J9</accession>
<evidence type="ECO:0000313" key="2">
    <source>
        <dbReference type="Proteomes" id="UP000003452"/>
    </source>
</evidence>
<reference evidence="1 2" key="1">
    <citation type="submission" date="2008-08" db="EMBL/GenBank/DDBJ databases">
        <title>Draft genome sequence of Bacteroides plebeius (DSM 17135).</title>
        <authorList>
            <person name="Sudarsanam P."/>
            <person name="Ley R."/>
            <person name="Guruge J."/>
            <person name="Turnbaugh P.J."/>
            <person name="Mahowald M."/>
            <person name="Liep D."/>
            <person name="Gordon J."/>
        </authorList>
    </citation>
    <scope>NUCLEOTIDE SEQUENCE [LARGE SCALE GENOMIC DNA]</scope>
    <source>
        <strain evidence="2">DSM 17135 / JCM 12973 / M2</strain>
    </source>
</reference>
<proteinExistence type="predicted"/>
<dbReference type="Proteomes" id="UP000003452">
    <property type="component" value="Unassembled WGS sequence"/>
</dbReference>
<protein>
    <submittedName>
        <fullName evidence="1">Uncharacterized protein</fullName>
    </submittedName>
</protein>
<dbReference type="AlphaFoldDB" id="B5D1J9"/>
<evidence type="ECO:0000313" key="1">
    <source>
        <dbReference type="EMBL" id="EDY94442.1"/>
    </source>
</evidence>
<gene>
    <name evidence="1" type="ORF">BACPLE_02843</name>
</gene>
<dbReference type="EMBL" id="ABQC02000023">
    <property type="protein sequence ID" value="EDY94442.1"/>
    <property type="molecule type" value="Genomic_DNA"/>
</dbReference>
<comment type="caution">
    <text evidence="1">The sequence shown here is derived from an EMBL/GenBank/DDBJ whole genome shotgun (WGS) entry which is preliminary data.</text>
</comment>
<dbReference type="HOGENOM" id="CLU_3132460_0_0_10"/>